<reference evidence="2 3" key="1">
    <citation type="submission" date="2023-01" db="EMBL/GenBank/DDBJ databases">
        <title>Analysis of 21 Apiospora genomes using comparative genomics revels a genus with tremendous synthesis potential of carbohydrate active enzymes and secondary metabolites.</title>
        <authorList>
            <person name="Sorensen T."/>
        </authorList>
    </citation>
    <scope>NUCLEOTIDE SEQUENCE [LARGE SCALE GENOMIC DNA]</scope>
    <source>
        <strain evidence="2 3">CBS 135458</strain>
    </source>
</reference>
<comment type="caution">
    <text evidence="2">The sequence shown here is derived from an EMBL/GenBank/DDBJ whole genome shotgun (WGS) entry which is preliminary data.</text>
</comment>
<feature type="region of interest" description="Disordered" evidence="1">
    <location>
        <begin position="310"/>
        <end position="338"/>
    </location>
</feature>
<feature type="region of interest" description="Disordered" evidence="1">
    <location>
        <begin position="550"/>
        <end position="597"/>
    </location>
</feature>
<sequence length="597" mass="64833">MNWPARLERLEAVVSHAVPQVAVRSLRLLPPTTAGGLQILYNVELSDDRMLLLKLPPPLMLRLLRWEHNLILSEPCVITWIFTEIFERSRAPNPRIPMQSSVTPNTQTGFTPFQAANMMSMDQEPSSATPGDPLLSYLPAVITSSTFNDKLGSPFSLWEPAIGCAISSLAEPLTPPERRTVDYQKGHLIRLISQFRAPNSRFGPAIAVLGGAPPPYYANMDGNGGLPVPTSSVGSGSVATWSTAFLALMENIIRDGEDLTININYSRIRSHMDRLSYALDDVMEPRLVLFDAGSDDNVLVTRSTKRAQIENGSSRTAHTNNGSPQERSLLTGGSSSSSCKECATSYNVKRVGETTGIQGAVDSIRPIRISVTGLQDWSNCLFGDPLMVKAFNQSPSDDFLRGFRGQPPGYPSSSTAEMPRDIPAAKTPVPSTPMNTPKSISPPGVINIPPQTRFHMTASSSPSLPRIIAPVGATTGGLSGQGKTNGGRDGNNVDEENSSAVIRLLLYECYHATYCAVKQFCHPLRAESSELEDAARRRLTEVLCKLDQVQREPVGNSNNGSSSSDGRRPKSRRADDSDDDDGGGEWPMKRRRSEAGT</sequence>
<name>A0ABR1VG49_9PEZI</name>
<gene>
    <name evidence="2" type="ORF">PG994_005846</name>
</gene>
<evidence type="ECO:0000313" key="3">
    <source>
        <dbReference type="Proteomes" id="UP001480595"/>
    </source>
</evidence>
<feature type="compositionally biased region" description="Low complexity" evidence="1">
    <location>
        <begin position="555"/>
        <end position="564"/>
    </location>
</feature>
<dbReference type="GeneID" id="92090318"/>
<dbReference type="Proteomes" id="UP001480595">
    <property type="component" value="Unassembled WGS sequence"/>
</dbReference>
<feature type="region of interest" description="Disordered" evidence="1">
    <location>
        <begin position="473"/>
        <end position="494"/>
    </location>
</feature>
<feature type="compositionally biased region" description="Basic and acidic residues" evidence="1">
    <location>
        <begin position="565"/>
        <end position="575"/>
    </location>
</feature>
<dbReference type="EMBL" id="JAQQWL010000006">
    <property type="protein sequence ID" value="KAK8069230.1"/>
    <property type="molecule type" value="Genomic_DNA"/>
</dbReference>
<feature type="compositionally biased region" description="Gly residues" evidence="1">
    <location>
        <begin position="474"/>
        <end position="489"/>
    </location>
</feature>
<feature type="compositionally biased region" description="Low complexity" evidence="1">
    <location>
        <begin position="328"/>
        <end position="338"/>
    </location>
</feature>
<feature type="compositionally biased region" description="Polar residues" evidence="1">
    <location>
        <begin position="310"/>
        <end position="326"/>
    </location>
</feature>
<organism evidence="2 3">
    <name type="scientific">Apiospora phragmitis</name>
    <dbReference type="NCBI Taxonomy" id="2905665"/>
    <lineage>
        <taxon>Eukaryota</taxon>
        <taxon>Fungi</taxon>
        <taxon>Dikarya</taxon>
        <taxon>Ascomycota</taxon>
        <taxon>Pezizomycotina</taxon>
        <taxon>Sordariomycetes</taxon>
        <taxon>Xylariomycetidae</taxon>
        <taxon>Amphisphaeriales</taxon>
        <taxon>Apiosporaceae</taxon>
        <taxon>Apiospora</taxon>
    </lineage>
</organism>
<keyword evidence="3" id="KW-1185">Reference proteome</keyword>
<protein>
    <submittedName>
        <fullName evidence="2">Uncharacterized protein</fullName>
    </submittedName>
</protein>
<evidence type="ECO:0000313" key="2">
    <source>
        <dbReference type="EMBL" id="KAK8069230.1"/>
    </source>
</evidence>
<accession>A0ABR1VG49</accession>
<dbReference type="RefSeq" id="XP_066716524.1">
    <property type="nucleotide sequence ID" value="XM_066857255.1"/>
</dbReference>
<proteinExistence type="predicted"/>
<evidence type="ECO:0000256" key="1">
    <source>
        <dbReference type="SAM" id="MobiDB-lite"/>
    </source>
</evidence>